<reference evidence="2 3" key="1">
    <citation type="submission" date="2023-06" db="EMBL/GenBank/DDBJ databases">
        <title>Parasedimentitalea psychrophila sp. nov., a psychrophilic bacterium isolated from deep-sea sediment.</title>
        <authorList>
            <person name="Li A."/>
        </authorList>
    </citation>
    <scope>NUCLEOTIDE SEQUENCE [LARGE SCALE GENOMIC DNA]</scope>
    <source>
        <strain evidence="2 3">QS115</strain>
    </source>
</reference>
<keyword evidence="3" id="KW-1185">Reference proteome</keyword>
<name>A0A9Y2L2B7_9RHOB</name>
<dbReference type="PROSITE" id="PS51257">
    <property type="entry name" value="PROKAR_LIPOPROTEIN"/>
    <property type="match status" value="1"/>
</dbReference>
<gene>
    <name evidence="2" type="ORF">QPJ95_01100</name>
</gene>
<dbReference type="KEGG" id="ppso:QPJ95_01100"/>
<dbReference type="Proteomes" id="UP001238334">
    <property type="component" value="Chromosome"/>
</dbReference>
<feature type="chain" id="PRO_5040905252" description="DUF4398 domain-containing protein" evidence="1">
    <location>
        <begin position="23"/>
        <end position="86"/>
    </location>
</feature>
<accession>A0A9Y2L2B7</accession>
<proteinExistence type="predicted"/>
<dbReference type="AlphaFoldDB" id="A0A9Y2L2B7"/>
<evidence type="ECO:0008006" key="4">
    <source>
        <dbReference type="Google" id="ProtNLM"/>
    </source>
</evidence>
<evidence type="ECO:0000256" key="1">
    <source>
        <dbReference type="SAM" id="SignalP"/>
    </source>
</evidence>
<feature type="signal peptide" evidence="1">
    <location>
        <begin position="1"/>
        <end position="22"/>
    </location>
</feature>
<dbReference type="RefSeq" id="WP_270918767.1">
    <property type="nucleotide sequence ID" value="NZ_CP127247.1"/>
</dbReference>
<protein>
    <recommendedName>
        <fullName evidence="4">DUF4398 domain-containing protein</fullName>
    </recommendedName>
</protein>
<keyword evidence="1" id="KW-0732">Signal</keyword>
<evidence type="ECO:0000313" key="2">
    <source>
        <dbReference type="EMBL" id="WIY25579.1"/>
    </source>
</evidence>
<organism evidence="2 3">
    <name type="scientific">Parasedimentitalea psychrophila</name>
    <dbReference type="NCBI Taxonomy" id="2997337"/>
    <lineage>
        <taxon>Bacteria</taxon>
        <taxon>Pseudomonadati</taxon>
        <taxon>Pseudomonadota</taxon>
        <taxon>Alphaproteobacteria</taxon>
        <taxon>Rhodobacterales</taxon>
        <taxon>Paracoccaceae</taxon>
        <taxon>Parasedimentitalea</taxon>
    </lineage>
</organism>
<dbReference type="EMBL" id="CP127247">
    <property type="protein sequence ID" value="WIY25579.1"/>
    <property type="molecule type" value="Genomic_DNA"/>
</dbReference>
<evidence type="ECO:0000313" key="3">
    <source>
        <dbReference type="Proteomes" id="UP001238334"/>
    </source>
</evidence>
<sequence length="86" mass="9247">MTRSLPLTTCACILLLATTACTRVPELEDQLTVDLKSADYPALIALEQAIAPLPLPDSQSTALEQQLLARSARLQQRARALNSASN</sequence>